<proteinExistence type="predicted"/>
<keyword evidence="1" id="KW-0732">Signal</keyword>
<dbReference type="AlphaFoldDB" id="A0A034UZX1"/>
<evidence type="ECO:0000313" key="2">
    <source>
        <dbReference type="EMBL" id="JAC36551.1"/>
    </source>
</evidence>
<protein>
    <recommendedName>
        <fullName evidence="3">Secreted protein</fullName>
    </recommendedName>
</protein>
<feature type="chain" id="PRO_5007368933" description="Secreted protein" evidence="1">
    <location>
        <begin position="30"/>
        <end position="103"/>
    </location>
</feature>
<sequence>MIMIRIEKVRVMWTLVTAIQAVVRAAAAAARNCLALSHNKNKQQVHCLAMCFRFTNKRICNVIMRHFACHQLFMNMYFAIVIIYSSLCPYYSESHCGHEGVVF</sequence>
<evidence type="ECO:0000256" key="1">
    <source>
        <dbReference type="SAM" id="SignalP"/>
    </source>
</evidence>
<name>A0A034UZX1_BACDO</name>
<feature type="signal peptide" evidence="1">
    <location>
        <begin position="1"/>
        <end position="29"/>
    </location>
</feature>
<dbReference type="EMBL" id="GAKP01022401">
    <property type="protein sequence ID" value="JAC36551.1"/>
    <property type="molecule type" value="Transcribed_RNA"/>
</dbReference>
<evidence type="ECO:0008006" key="3">
    <source>
        <dbReference type="Google" id="ProtNLM"/>
    </source>
</evidence>
<dbReference type="EMBL" id="GAKP01022395">
    <property type="protein sequence ID" value="JAC36557.1"/>
    <property type="molecule type" value="Transcribed_RNA"/>
</dbReference>
<accession>A0A034UZX1</accession>
<reference evidence="2" key="1">
    <citation type="journal article" date="2014" name="BMC Genomics">
        <title>Characterizing the developmental transcriptome of the oriental fruit fly, Bactrocera dorsalis (Diptera: Tephritidae) through comparative genomic analysis with Drosophila melanogaster utilizing modENCODE datasets.</title>
        <authorList>
            <person name="Geib S.M."/>
            <person name="Calla B."/>
            <person name="Hall B."/>
            <person name="Hou S."/>
            <person name="Manoukis N.C."/>
        </authorList>
    </citation>
    <scope>NUCLEOTIDE SEQUENCE</scope>
    <source>
        <strain evidence="2">Punador</strain>
    </source>
</reference>
<dbReference type="EMBL" id="GAKP01022392">
    <property type="protein sequence ID" value="JAC36560.1"/>
    <property type="molecule type" value="Transcribed_RNA"/>
</dbReference>
<organism evidence="2">
    <name type="scientific">Bactrocera dorsalis</name>
    <name type="common">Oriental fruit fly</name>
    <name type="synonym">Dacus dorsalis</name>
    <dbReference type="NCBI Taxonomy" id="27457"/>
    <lineage>
        <taxon>Eukaryota</taxon>
        <taxon>Metazoa</taxon>
        <taxon>Ecdysozoa</taxon>
        <taxon>Arthropoda</taxon>
        <taxon>Hexapoda</taxon>
        <taxon>Insecta</taxon>
        <taxon>Pterygota</taxon>
        <taxon>Neoptera</taxon>
        <taxon>Endopterygota</taxon>
        <taxon>Diptera</taxon>
        <taxon>Brachycera</taxon>
        <taxon>Muscomorpha</taxon>
        <taxon>Tephritoidea</taxon>
        <taxon>Tephritidae</taxon>
        <taxon>Bactrocera</taxon>
        <taxon>Bactrocera</taxon>
    </lineage>
</organism>
<dbReference type="EMBL" id="GAKP01022398">
    <property type="protein sequence ID" value="JAC36554.1"/>
    <property type="molecule type" value="Transcribed_RNA"/>
</dbReference>